<protein>
    <recommendedName>
        <fullName evidence="2">Mannosyl-glycoprotein endo-beta-N-acetylglucosamidase-like domain-containing protein</fullName>
    </recommendedName>
</protein>
<dbReference type="GeneID" id="29124014"/>
<feature type="domain" description="Mannosyl-glycoprotein endo-beta-N-acetylglucosamidase-like" evidence="2">
    <location>
        <begin position="627"/>
        <end position="748"/>
    </location>
</feature>
<name>A0A127KLG9_9CAUD</name>
<dbReference type="InterPro" id="IPR002901">
    <property type="entry name" value="MGlyc_endo_b_GlcNAc-like_dom"/>
</dbReference>
<sequence>MAATVSKSSKINFYKFVQVKDPGSASAKKPGAAQEGKIALALNSNTRAVNNLGATVNSLAKVLTDLKKVAIIDLEREQKRQSSFTAKFAKEKEKRSKPLVGGILGAGKVKGFLESMLGALSGLFKFFVGTKVLEWLADPNNKKMIEDGLDVIGKIGKFIWDWSKFGVTSTIDGLYDLFRDDTTWWEKTIGLGKAIVGIGSAILLIRYLSNPTKIITDITRGVGALIKFVTGRGGGGGRRPRTRGGGALRTLLGVGATAAAGYGMYQSFQEPEYAQGGKVKKKAAGGGWINGPMSGYPVSLDGGRSTSFIGHGREYVAQKAGGGAFVVPFNTPATQRMSGLTGQRIAEAKKGGYKLPGFSGGGAYLNEVKSRDGTSGSNDAKKIFLHWSAGGLNNTDVAQGKYGYHSYLTTNGLVNKSKYGSSWPAHTWNRNGPYAAALGIAGGANNTEYGTNWGANAPKMSQYWRMAKEAGALAANWGWKESDINDKRVRTHYEEYRDYPNWYHRDEPSHYRWDLRKLMPGDSLGSGPDKIRRMIKAEYRKFKGGKSSQNTHDDSTFPMGGWGRALAGAADALTGNRWDFDKKNGSTPQPPGGNTGSGGSGGDSGGGNATYAPLPLNMTKKQAFATIYELAKKHGSPFPELTAAQAMFESGYLTSALARMDNNPFGQTGTGSAGSIRDGQRTWARYNSLDDAVKQHVMYWDKDYKGNKGFGSYPTPMAGLRALLPTYAPESDGNNHKNYMTAVASILATMGFDPNKKNPLADLSSAKLVQQRGALGGGSIDVPGSAGQTGSGRTSTDSSGPQDMDREELKIQNLTNLLGMHSTRGMSGEFYTPPGVGISPGESLDANLNQATQDRMNAQNEMVNGTTQTMQQIVSAVTTNNSNVGAAVQQATEQVSIMSRGGGEEAPTIVGAGVDLIKSTASLLNSFNNPLKGILK</sequence>
<dbReference type="Proteomes" id="UP000201797">
    <property type="component" value="Segment"/>
</dbReference>
<gene>
    <name evidence="3" type="ORF">R290704_010</name>
</gene>
<evidence type="ECO:0000313" key="4">
    <source>
        <dbReference type="Proteomes" id="UP000201797"/>
    </source>
</evidence>
<feature type="region of interest" description="Disordered" evidence="1">
    <location>
        <begin position="577"/>
        <end position="613"/>
    </location>
</feature>
<evidence type="ECO:0000259" key="2">
    <source>
        <dbReference type="Pfam" id="PF01832"/>
    </source>
</evidence>
<evidence type="ECO:0000313" key="3">
    <source>
        <dbReference type="EMBL" id="AMO42798.1"/>
    </source>
</evidence>
<evidence type="ECO:0000256" key="1">
    <source>
        <dbReference type="SAM" id="MobiDB-lite"/>
    </source>
</evidence>
<feature type="region of interest" description="Disordered" evidence="1">
    <location>
        <begin position="775"/>
        <end position="804"/>
    </location>
</feature>
<dbReference type="EMBL" id="KU594605">
    <property type="protein sequence ID" value="AMO42798.1"/>
    <property type="molecule type" value="Genomic_DNA"/>
</dbReference>
<proteinExistence type="predicted"/>
<accession>A0A127KLG9</accession>
<dbReference type="RefSeq" id="YP_009302097.1">
    <property type="nucleotide sequence ID" value="NC_031242.1"/>
</dbReference>
<reference evidence="3 4" key="1">
    <citation type="submission" date="2016-01" db="EMBL/GenBank/DDBJ databases">
        <title>The genomic content and context of auxiliary metabolic genes in marine cyanophages.</title>
        <authorList>
            <person name="Marston M.F."/>
            <person name="Martiny J.B.H."/>
            <person name="Crummett L.T."/>
        </authorList>
    </citation>
    <scope>NUCLEOTIDE SEQUENCE [LARGE SCALE GENOMIC DNA]</scope>
    <source>
        <strain evidence="3">RW_29_0704</strain>
    </source>
</reference>
<dbReference type="GO" id="GO:0004040">
    <property type="term" value="F:amidase activity"/>
    <property type="evidence" value="ECO:0007669"/>
    <property type="project" value="InterPro"/>
</dbReference>
<dbReference type="Gene3D" id="1.10.530.10">
    <property type="match status" value="1"/>
</dbReference>
<dbReference type="KEGG" id="vg:29124014"/>
<keyword evidence="4" id="KW-1185">Reference proteome</keyword>
<dbReference type="OrthoDB" id="7106at10239"/>
<feature type="compositionally biased region" description="Gly residues" evidence="1">
    <location>
        <begin position="593"/>
        <end position="608"/>
    </location>
</feature>
<feature type="compositionally biased region" description="Low complexity" evidence="1">
    <location>
        <begin position="791"/>
        <end position="800"/>
    </location>
</feature>
<organism evidence="3 4">
    <name type="scientific">Cyanophage S-RIM50</name>
    <dbReference type="NCBI Taxonomy" id="687803"/>
    <lineage>
        <taxon>Viruses</taxon>
        <taxon>Duplodnaviria</taxon>
        <taxon>Heunggongvirae</taxon>
        <taxon>Uroviricota</taxon>
        <taxon>Caudoviricetes</taxon>
        <taxon>Pantevenvirales</taxon>
        <taxon>Kyanoviridae</taxon>
        <taxon>Neptunevirus</taxon>
        <taxon>Neptunevirus srim50</taxon>
    </lineage>
</organism>
<dbReference type="Pfam" id="PF01832">
    <property type="entry name" value="Glucosaminidase"/>
    <property type="match status" value="1"/>
</dbReference>